<accession>A0A8J2SWT2</accession>
<feature type="domain" description="Ubiquitin-like" evidence="9">
    <location>
        <begin position="1"/>
        <end position="76"/>
    </location>
</feature>
<gene>
    <name evidence="10" type="ORF">PECAL_6P04840</name>
</gene>
<dbReference type="InterPro" id="IPR019954">
    <property type="entry name" value="Ubiquitin_CS"/>
</dbReference>
<dbReference type="AlphaFoldDB" id="A0A8J2SWT2"/>
<dbReference type="PROSITE" id="PS50053">
    <property type="entry name" value="UBIQUITIN_2"/>
    <property type="match status" value="1"/>
</dbReference>
<evidence type="ECO:0000256" key="3">
    <source>
        <dbReference type="ARBA" id="ARBA00022490"/>
    </source>
</evidence>
<organism evidence="10 11">
    <name type="scientific">Pelagomonas calceolata</name>
    <dbReference type="NCBI Taxonomy" id="35677"/>
    <lineage>
        <taxon>Eukaryota</taxon>
        <taxon>Sar</taxon>
        <taxon>Stramenopiles</taxon>
        <taxon>Ochrophyta</taxon>
        <taxon>Pelagophyceae</taxon>
        <taxon>Pelagomonadales</taxon>
        <taxon>Pelagomonadaceae</taxon>
        <taxon>Pelagomonas</taxon>
    </lineage>
</organism>
<name>A0A8J2SWT2_9STRA</name>
<dbReference type="Proteomes" id="UP000789595">
    <property type="component" value="Unassembled WGS sequence"/>
</dbReference>
<dbReference type="InterPro" id="IPR050158">
    <property type="entry name" value="Ubiquitin_ubiquitin-like"/>
</dbReference>
<dbReference type="SMART" id="SM00213">
    <property type="entry name" value="UBQ"/>
    <property type="match status" value="1"/>
</dbReference>
<evidence type="ECO:0000313" key="10">
    <source>
        <dbReference type="EMBL" id="CAH0378887.1"/>
    </source>
</evidence>
<evidence type="ECO:0000313" key="11">
    <source>
        <dbReference type="Proteomes" id="UP000789595"/>
    </source>
</evidence>
<comment type="caution">
    <text evidence="10">The sequence shown here is derived from an EMBL/GenBank/DDBJ whole genome shotgun (WGS) entry which is preliminary data.</text>
</comment>
<dbReference type="InterPro" id="IPR029071">
    <property type="entry name" value="Ubiquitin-like_domsf"/>
</dbReference>
<dbReference type="GO" id="GO:0005634">
    <property type="term" value="C:nucleus"/>
    <property type="evidence" value="ECO:0007669"/>
    <property type="project" value="UniProtKB-SubCell"/>
</dbReference>
<evidence type="ECO:0000256" key="4">
    <source>
        <dbReference type="ARBA" id="ARBA00022499"/>
    </source>
</evidence>
<reference evidence="10" key="1">
    <citation type="submission" date="2021-11" db="EMBL/GenBank/DDBJ databases">
        <authorList>
            <consortium name="Genoscope - CEA"/>
            <person name="William W."/>
        </authorList>
    </citation>
    <scope>NUCLEOTIDE SEQUENCE</scope>
</reference>
<sequence length="508" mass="56342">MQIFVKTLTGKTITLDVEPSDTIDNVKQKIQDKEGIPPDQQRLIFAGKQLEDGRTLSDYNIQKESTLHLVLRLRGGAEDEGGTCFKVWNCVWKKARTTVLVHKSPKLQMIDDPKVVITQYAVSAVVIIYFLFNIFQNFGYMKLETPYGSTNMWAGGYDASNDAGLCSRLADYDFKYSDAWTYYDNKCRQFTYGEVMRKLEDGGFYIQTYVQDEVSTYTDCGDSATGCQNVSTVKTNYFVPGVDDIEISVEHGFTAVQRGVSKLMPKTTVWKKSGDWEGKKDDDAERQFNEKKPFAMTLKELLKLAGVDSIDAPNHAGAVAGSVGVPTYRMTGMVIELQIDYTNKIPGYYEGSEYVARASIAKAPIGWAGLGGATDFTAHATPSAGNADGSFETYESYSYGVKIVVAATGEIGHFDFFFLMAVVTQLLVYWGLGVIAAEFVASSLLGEKLCEKSVDYVDDQRDYTHCVNHPESTRGERPAHWTNREGWDKDDKPKKGDPGSIARGLGAL</sequence>
<proteinExistence type="predicted"/>
<evidence type="ECO:0000256" key="6">
    <source>
        <dbReference type="ARBA" id="ARBA00023242"/>
    </source>
</evidence>
<keyword evidence="4" id="KW-1017">Isopeptide bond</keyword>
<dbReference type="InterPro" id="IPR019956">
    <property type="entry name" value="Ubiquitin_dom"/>
</dbReference>
<keyword evidence="8" id="KW-1133">Transmembrane helix</keyword>
<dbReference type="CDD" id="cd01803">
    <property type="entry name" value="Ubl_ubiquitin"/>
    <property type="match status" value="1"/>
</dbReference>
<evidence type="ECO:0000256" key="1">
    <source>
        <dbReference type="ARBA" id="ARBA00004123"/>
    </source>
</evidence>
<keyword evidence="3" id="KW-0963">Cytoplasm</keyword>
<evidence type="ECO:0000256" key="5">
    <source>
        <dbReference type="ARBA" id="ARBA00022843"/>
    </source>
</evidence>
<dbReference type="Gene3D" id="3.10.20.90">
    <property type="entry name" value="Phosphatidylinositol 3-kinase Catalytic Subunit, Chain A, domain 1"/>
    <property type="match status" value="1"/>
</dbReference>
<dbReference type="Pfam" id="PF00240">
    <property type="entry name" value="ubiquitin"/>
    <property type="match status" value="1"/>
</dbReference>
<feature type="transmembrane region" description="Helical" evidence="8">
    <location>
        <begin position="115"/>
        <end position="135"/>
    </location>
</feature>
<dbReference type="OrthoDB" id="428577at2759"/>
<evidence type="ECO:0000256" key="8">
    <source>
        <dbReference type="SAM" id="Phobius"/>
    </source>
</evidence>
<keyword evidence="5" id="KW-0832">Ubl conjugation</keyword>
<keyword evidence="6" id="KW-0539">Nucleus</keyword>
<keyword evidence="11" id="KW-1185">Reference proteome</keyword>
<feature type="compositionally biased region" description="Basic and acidic residues" evidence="7">
    <location>
        <begin position="471"/>
        <end position="497"/>
    </location>
</feature>
<dbReference type="FunFam" id="3.10.20.90:FF:000158">
    <property type="entry name" value="Polyubiquitin 5"/>
    <property type="match status" value="1"/>
</dbReference>
<dbReference type="SUPFAM" id="SSF54236">
    <property type="entry name" value="Ubiquitin-like"/>
    <property type="match status" value="1"/>
</dbReference>
<keyword evidence="8" id="KW-0812">Transmembrane</keyword>
<dbReference type="EMBL" id="CAKKNE010000006">
    <property type="protein sequence ID" value="CAH0378887.1"/>
    <property type="molecule type" value="Genomic_DNA"/>
</dbReference>
<evidence type="ECO:0000256" key="2">
    <source>
        <dbReference type="ARBA" id="ARBA00004496"/>
    </source>
</evidence>
<dbReference type="PROSITE" id="PS00299">
    <property type="entry name" value="UBIQUITIN_1"/>
    <property type="match status" value="1"/>
</dbReference>
<protein>
    <recommendedName>
        <fullName evidence="9">Ubiquitin-like domain-containing protein</fullName>
    </recommendedName>
</protein>
<dbReference type="PRINTS" id="PR00348">
    <property type="entry name" value="UBIQUITIN"/>
</dbReference>
<dbReference type="InterPro" id="IPR000626">
    <property type="entry name" value="Ubiquitin-like_dom"/>
</dbReference>
<evidence type="ECO:0000259" key="9">
    <source>
        <dbReference type="PROSITE" id="PS50053"/>
    </source>
</evidence>
<dbReference type="GO" id="GO:0005737">
    <property type="term" value="C:cytoplasm"/>
    <property type="evidence" value="ECO:0007669"/>
    <property type="project" value="UniProtKB-SubCell"/>
</dbReference>
<feature type="region of interest" description="Disordered" evidence="7">
    <location>
        <begin position="468"/>
        <end position="508"/>
    </location>
</feature>
<keyword evidence="8" id="KW-0472">Membrane</keyword>
<evidence type="ECO:0000256" key="7">
    <source>
        <dbReference type="SAM" id="MobiDB-lite"/>
    </source>
</evidence>
<dbReference type="PANTHER" id="PTHR10666">
    <property type="entry name" value="UBIQUITIN"/>
    <property type="match status" value="1"/>
</dbReference>
<comment type="subcellular location">
    <subcellularLocation>
        <location evidence="2">Cytoplasm</location>
    </subcellularLocation>
    <subcellularLocation>
        <location evidence="1">Nucleus</location>
    </subcellularLocation>
</comment>